<evidence type="ECO:0000313" key="8">
    <source>
        <dbReference type="Proteomes" id="UP000011518"/>
    </source>
</evidence>
<reference evidence="8" key="1">
    <citation type="submission" date="2012-07" db="EMBL/GenBank/DDBJ databases">
        <title>Genome of the Chinese tree shrew, a rising model animal genetically related to primates.</title>
        <authorList>
            <person name="Zhang G."/>
            <person name="Fan Y."/>
            <person name="Yao Y."/>
            <person name="Huang Z."/>
        </authorList>
    </citation>
    <scope>NUCLEOTIDE SEQUENCE [LARGE SCALE GENOMIC DNA]</scope>
</reference>
<dbReference type="GO" id="GO:0034341">
    <property type="term" value="P:response to type II interferon"/>
    <property type="evidence" value="ECO:0007669"/>
    <property type="project" value="TreeGrafter"/>
</dbReference>
<dbReference type="PANTHER" id="PTHR13999:SF4">
    <property type="entry name" value="INTERFERON-INDUCED TRANSMEMBRANE PROTEIN 3"/>
    <property type="match status" value="1"/>
</dbReference>
<keyword evidence="5 6" id="KW-0472">Membrane</keyword>
<protein>
    <submittedName>
        <fullName evidence="7">Interferon-induced transmembrane protein 3</fullName>
    </submittedName>
</protein>
<sequence>MLKDWHEASVLGACPPAAPVMSTVTNICSETSVHDHVVWSLFNTVFMNYCCLGFIAFAYSMKSRDRKMVGDVIGAQTYDYTAKCLHIFALVIGIILTVMFIMVFTMAPLRPEHRLRTEGNAASSHGVLPSSSLIHLNCGGSAVRLFLFKEGPKGEPQALSSSSCSLFCKQDQ</sequence>
<organism evidence="7 8">
    <name type="scientific">Tupaia chinensis</name>
    <name type="common">Chinese tree shrew</name>
    <name type="synonym">Tupaia belangeri chinensis</name>
    <dbReference type="NCBI Taxonomy" id="246437"/>
    <lineage>
        <taxon>Eukaryota</taxon>
        <taxon>Metazoa</taxon>
        <taxon>Chordata</taxon>
        <taxon>Craniata</taxon>
        <taxon>Vertebrata</taxon>
        <taxon>Euteleostomi</taxon>
        <taxon>Mammalia</taxon>
        <taxon>Eutheria</taxon>
        <taxon>Euarchontoglires</taxon>
        <taxon>Scandentia</taxon>
        <taxon>Tupaiidae</taxon>
        <taxon>Tupaia</taxon>
    </lineage>
</organism>
<dbReference type="GO" id="GO:0005886">
    <property type="term" value="C:plasma membrane"/>
    <property type="evidence" value="ECO:0007669"/>
    <property type="project" value="TreeGrafter"/>
</dbReference>
<evidence type="ECO:0000256" key="3">
    <source>
        <dbReference type="ARBA" id="ARBA00022692"/>
    </source>
</evidence>
<dbReference type="GO" id="GO:0045071">
    <property type="term" value="P:negative regulation of viral genome replication"/>
    <property type="evidence" value="ECO:0007669"/>
    <property type="project" value="TreeGrafter"/>
</dbReference>
<reference evidence="8" key="2">
    <citation type="journal article" date="2013" name="Nat. Commun.">
        <title>Genome of the Chinese tree shrew.</title>
        <authorList>
            <person name="Fan Y."/>
            <person name="Huang Z.Y."/>
            <person name="Cao C.C."/>
            <person name="Chen C.S."/>
            <person name="Chen Y.X."/>
            <person name="Fan D.D."/>
            <person name="He J."/>
            <person name="Hou H.L."/>
            <person name="Hu L."/>
            <person name="Hu X.T."/>
            <person name="Jiang X.T."/>
            <person name="Lai R."/>
            <person name="Lang Y.S."/>
            <person name="Liang B."/>
            <person name="Liao S.G."/>
            <person name="Mu D."/>
            <person name="Ma Y.Y."/>
            <person name="Niu Y.Y."/>
            <person name="Sun X.Q."/>
            <person name="Xia J.Q."/>
            <person name="Xiao J."/>
            <person name="Xiong Z.Q."/>
            <person name="Xu L."/>
            <person name="Yang L."/>
            <person name="Zhang Y."/>
            <person name="Zhao W."/>
            <person name="Zhao X.D."/>
            <person name="Zheng Y.T."/>
            <person name="Zhou J.M."/>
            <person name="Zhu Y.B."/>
            <person name="Zhang G.J."/>
            <person name="Wang J."/>
            <person name="Yao Y.G."/>
        </authorList>
    </citation>
    <scope>NUCLEOTIDE SEQUENCE [LARGE SCALE GENOMIC DNA]</scope>
</reference>
<evidence type="ECO:0000256" key="1">
    <source>
        <dbReference type="ARBA" id="ARBA00004370"/>
    </source>
</evidence>
<dbReference type="InterPro" id="IPR007593">
    <property type="entry name" value="CD225/Dispanin_fam"/>
</dbReference>
<dbReference type="GO" id="GO:0046597">
    <property type="term" value="P:host-mediated suppression of symbiont invasion"/>
    <property type="evidence" value="ECO:0007669"/>
    <property type="project" value="TreeGrafter"/>
</dbReference>
<keyword evidence="8" id="KW-1185">Reference proteome</keyword>
<evidence type="ECO:0000256" key="6">
    <source>
        <dbReference type="SAM" id="Phobius"/>
    </source>
</evidence>
<dbReference type="GO" id="GO:0051607">
    <property type="term" value="P:defense response to virus"/>
    <property type="evidence" value="ECO:0007669"/>
    <property type="project" value="TreeGrafter"/>
</dbReference>
<keyword evidence="3 6" id="KW-0812">Transmembrane</keyword>
<name>L9L6L7_TUPCH</name>
<dbReference type="GO" id="GO:0060337">
    <property type="term" value="P:type I interferon-mediated signaling pathway"/>
    <property type="evidence" value="ECO:0007669"/>
    <property type="project" value="TreeGrafter"/>
</dbReference>
<gene>
    <name evidence="7" type="ORF">TREES_T100005050</name>
</gene>
<dbReference type="EMBL" id="KB320533">
    <property type="protein sequence ID" value="ELW69362.1"/>
    <property type="molecule type" value="Genomic_DNA"/>
</dbReference>
<comment type="similarity">
    <text evidence="2">Belongs to the CD225/Dispanin family.</text>
</comment>
<evidence type="ECO:0000256" key="5">
    <source>
        <dbReference type="ARBA" id="ARBA00023136"/>
    </source>
</evidence>
<keyword evidence="4 6" id="KW-1133">Transmembrane helix</keyword>
<dbReference type="InParanoid" id="L9L6L7"/>
<dbReference type="STRING" id="246437.L9L6L7"/>
<comment type="subcellular location">
    <subcellularLocation>
        <location evidence="1">Membrane</location>
    </subcellularLocation>
</comment>
<evidence type="ECO:0000256" key="4">
    <source>
        <dbReference type="ARBA" id="ARBA00022989"/>
    </source>
</evidence>
<dbReference type="GO" id="GO:0035456">
    <property type="term" value="P:response to interferon-beta"/>
    <property type="evidence" value="ECO:0007669"/>
    <property type="project" value="TreeGrafter"/>
</dbReference>
<dbReference type="Pfam" id="PF04505">
    <property type="entry name" value="CD225"/>
    <property type="match status" value="1"/>
</dbReference>
<feature type="transmembrane region" description="Helical" evidence="6">
    <location>
        <begin position="87"/>
        <end position="107"/>
    </location>
</feature>
<feature type="transmembrane region" description="Helical" evidence="6">
    <location>
        <begin position="37"/>
        <end position="59"/>
    </location>
</feature>
<evidence type="ECO:0000313" key="7">
    <source>
        <dbReference type="EMBL" id="ELW69362.1"/>
    </source>
</evidence>
<evidence type="ECO:0000256" key="2">
    <source>
        <dbReference type="ARBA" id="ARBA00006843"/>
    </source>
</evidence>
<dbReference type="Proteomes" id="UP000011518">
    <property type="component" value="Unassembled WGS sequence"/>
</dbReference>
<dbReference type="GO" id="GO:0035455">
    <property type="term" value="P:response to interferon-alpha"/>
    <property type="evidence" value="ECO:0007669"/>
    <property type="project" value="TreeGrafter"/>
</dbReference>
<dbReference type="eggNOG" id="ENOG502S9XK">
    <property type="taxonomic scope" value="Eukaryota"/>
</dbReference>
<dbReference type="AlphaFoldDB" id="L9L6L7"/>
<proteinExistence type="inferred from homology"/>
<accession>L9L6L7</accession>
<dbReference type="InterPro" id="IPR051517">
    <property type="entry name" value="IFITM_antiviral_protein"/>
</dbReference>
<dbReference type="PANTHER" id="PTHR13999">
    <property type="entry name" value="INTERFERON INDUCIBLE TRANSMEMBRANE PROTEIN"/>
    <property type="match status" value="1"/>
</dbReference>